<dbReference type="Pfam" id="PF00512">
    <property type="entry name" value="HisKA"/>
    <property type="match status" value="1"/>
</dbReference>
<evidence type="ECO:0000259" key="17">
    <source>
        <dbReference type="PROSITE" id="PS50885"/>
    </source>
</evidence>
<evidence type="ECO:0000256" key="8">
    <source>
        <dbReference type="ARBA" id="ARBA00022692"/>
    </source>
</evidence>
<dbReference type="EC" id="2.7.13.3" evidence="3"/>
<dbReference type="SUPFAM" id="SSF47384">
    <property type="entry name" value="Homodimeric domain of signal transducing histidine kinase"/>
    <property type="match status" value="1"/>
</dbReference>
<dbReference type="InterPro" id="IPR003661">
    <property type="entry name" value="HisK_dim/P_dom"/>
</dbReference>
<dbReference type="OrthoDB" id="9804645at2"/>
<feature type="transmembrane region" description="Helical" evidence="15">
    <location>
        <begin position="12"/>
        <end position="36"/>
    </location>
</feature>
<dbReference type="InterPro" id="IPR036890">
    <property type="entry name" value="HATPase_C_sf"/>
</dbReference>
<keyword evidence="10" id="KW-0418">Kinase</keyword>
<feature type="transmembrane region" description="Helical" evidence="15">
    <location>
        <begin position="188"/>
        <end position="207"/>
    </location>
</feature>
<dbReference type="eggNOG" id="COG0642">
    <property type="taxonomic scope" value="Bacteria"/>
</dbReference>
<dbReference type="PANTHER" id="PTHR44936">
    <property type="entry name" value="SENSOR PROTEIN CREC"/>
    <property type="match status" value="1"/>
</dbReference>
<protein>
    <recommendedName>
        <fullName evidence="3">histidine kinase</fullName>
        <ecNumber evidence="3">2.7.13.3</ecNumber>
    </recommendedName>
</protein>
<dbReference type="InterPro" id="IPR004358">
    <property type="entry name" value="Sig_transdc_His_kin-like_C"/>
</dbReference>
<dbReference type="GO" id="GO:0005524">
    <property type="term" value="F:ATP binding"/>
    <property type="evidence" value="ECO:0007669"/>
    <property type="project" value="UniProtKB-KW"/>
</dbReference>
<dbReference type="InterPro" id="IPR005467">
    <property type="entry name" value="His_kinase_dom"/>
</dbReference>
<keyword evidence="12 15" id="KW-1133">Transmembrane helix</keyword>
<dbReference type="PANTHER" id="PTHR44936:SF5">
    <property type="entry name" value="SENSOR HISTIDINE KINASE ENVZ"/>
    <property type="match status" value="1"/>
</dbReference>
<dbReference type="SMART" id="SM00387">
    <property type="entry name" value="HATPase_c"/>
    <property type="match status" value="1"/>
</dbReference>
<evidence type="ECO:0000313" key="19">
    <source>
        <dbReference type="Proteomes" id="UP000005019"/>
    </source>
</evidence>
<keyword evidence="14 15" id="KW-0472">Membrane</keyword>
<evidence type="ECO:0000256" key="13">
    <source>
        <dbReference type="ARBA" id="ARBA00023012"/>
    </source>
</evidence>
<dbReference type="Pfam" id="PF02518">
    <property type="entry name" value="HATPase_c"/>
    <property type="match status" value="1"/>
</dbReference>
<evidence type="ECO:0000256" key="10">
    <source>
        <dbReference type="ARBA" id="ARBA00022777"/>
    </source>
</evidence>
<dbReference type="Pfam" id="PF00672">
    <property type="entry name" value="HAMP"/>
    <property type="match status" value="1"/>
</dbReference>
<evidence type="ECO:0000256" key="2">
    <source>
        <dbReference type="ARBA" id="ARBA00004429"/>
    </source>
</evidence>
<keyword evidence="19" id="KW-1185">Reference proteome</keyword>
<evidence type="ECO:0000256" key="9">
    <source>
        <dbReference type="ARBA" id="ARBA00022741"/>
    </source>
</evidence>
<feature type="domain" description="HAMP" evidence="17">
    <location>
        <begin position="208"/>
        <end position="260"/>
    </location>
</feature>
<dbReference type="Proteomes" id="UP000005019">
    <property type="component" value="Unassembled WGS sequence"/>
</dbReference>
<dbReference type="CDD" id="cd00082">
    <property type="entry name" value="HisKA"/>
    <property type="match status" value="1"/>
</dbReference>
<reference evidence="18 19" key="1">
    <citation type="journal article" date="2011" name="J. Bacteriol.">
        <title>Genome sequence of Methyloversatilis universalis FAM5T, a methylotrophic representative of the order Rhodocyclales.</title>
        <authorList>
            <person name="Kittichotirat W."/>
            <person name="Good N.M."/>
            <person name="Hall R."/>
            <person name="Bringel F."/>
            <person name="Lajus A."/>
            <person name="Medigue C."/>
            <person name="Smalley N.E."/>
            <person name="Beck D."/>
            <person name="Bumgarner R."/>
            <person name="Vuilleumier S."/>
            <person name="Kalyuzhnaya M.G."/>
        </authorList>
    </citation>
    <scope>NUCLEOTIDE SEQUENCE [LARGE SCALE GENOMIC DNA]</scope>
    <source>
        <strain evidence="19">ATCC BAA-1314 / JCM 13912 / FAM5</strain>
    </source>
</reference>
<dbReference type="InterPro" id="IPR003594">
    <property type="entry name" value="HATPase_dom"/>
</dbReference>
<comment type="caution">
    <text evidence="18">The sequence shown here is derived from an EMBL/GenBank/DDBJ whole genome shotgun (WGS) entry which is preliminary data.</text>
</comment>
<evidence type="ECO:0000256" key="7">
    <source>
        <dbReference type="ARBA" id="ARBA00022679"/>
    </source>
</evidence>
<dbReference type="SUPFAM" id="SSF55874">
    <property type="entry name" value="ATPase domain of HSP90 chaperone/DNA topoisomerase II/histidine kinase"/>
    <property type="match status" value="1"/>
</dbReference>
<keyword evidence="7" id="KW-0808">Transferase</keyword>
<evidence type="ECO:0000256" key="11">
    <source>
        <dbReference type="ARBA" id="ARBA00022840"/>
    </source>
</evidence>
<dbReference type="AlphaFoldDB" id="F5RET7"/>
<gene>
    <name evidence="18" type="ORF">METUNv1_02812</name>
</gene>
<keyword evidence="4" id="KW-1003">Cell membrane</keyword>
<evidence type="ECO:0000256" key="5">
    <source>
        <dbReference type="ARBA" id="ARBA00022519"/>
    </source>
</evidence>
<dbReference type="GO" id="GO:0000155">
    <property type="term" value="F:phosphorelay sensor kinase activity"/>
    <property type="evidence" value="ECO:0007669"/>
    <property type="project" value="InterPro"/>
</dbReference>
<evidence type="ECO:0000256" key="12">
    <source>
        <dbReference type="ARBA" id="ARBA00022989"/>
    </source>
</evidence>
<evidence type="ECO:0000313" key="18">
    <source>
        <dbReference type="EMBL" id="EGK71418.1"/>
    </source>
</evidence>
<dbReference type="Gene3D" id="1.10.287.130">
    <property type="match status" value="1"/>
</dbReference>
<dbReference type="EMBL" id="AFHG01000052">
    <property type="protein sequence ID" value="EGK71418.1"/>
    <property type="molecule type" value="Genomic_DNA"/>
</dbReference>
<comment type="subcellular location">
    <subcellularLocation>
        <location evidence="2">Cell inner membrane</location>
        <topology evidence="2">Multi-pass membrane protein</topology>
    </subcellularLocation>
</comment>
<dbReference type="STRING" id="1000565.METUNv1_02812"/>
<dbReference type="SMART" id="SM00304">
    <property type="entry name" value="HAMP"/>
    <property type="match status" value="1"/>
</dbReference>
<evidence type="ECO:0000259" key="16">
    <source>
        <dbReference type="PROSITE" id="PS50109"/>
    </source>
</evidence>
<evidence type="ECO:0000256" key="6">
    <source>
        <dbReference type="ARBA" id="ARBA00022553"/>
    </source>
</evidence>
<dbReference type="PROSITE" id="PS50885">
    <property type="entry name" value="HAMP"/>
    <property type="match status" value="1"/>
</dbReference>
<evidence type="ECO:0000256" key="14">
    <source>
        <dbReference type="ARBA" id="ARBA00023136"/>
    </source>
</evidence>
<keyword evidence="8 15" id="KW-0812">Transmembrane</keyword>
<dbReference type="RefSeq" id="WP_008062783.1">
    <property type="nucleotide sequence ID" value="NZ_AFHG01000052.1"/>
</dbReference>
<dbReference type="Gene3D" id="3.30.565.10">
    <property type="entry name" value="Histidine kinase-like ATPase, C-terminal domain"/>
    <property type="match status" value="1"/>
</dbReference>
<dbReference type="PRINTS" id="PR00344">
    <property type="entry name" value="BCTRLSENSOR"/>
</dbReference>
<dbReference type="InterPro" id="IPR036097">
    <property type="entry name" value="HisK_dim/P_sf"/>
</dbReference>
<evidence type="ECO:0000256" key="3">
    <source>
        <dbReference type="ARBA" id="ARBA00012438"/>
    </source>
</evidence>
<comment type="catalytic activity">
    <reaction evidence="1">
        <text>ATP + protein L-histidine = ADP + protein N-phospho-L-histidine.</text>
        <dbReference type="EC" id="2.7.13.3"/>
    </reaction>
</comment>
<organism evidence="18 19">
    <name type="scientific">Methyloversatilis universalis (strain ATCC BAA-1314 / DSM 25237 / JCM 13912 / CCUG 52030 / FAM5)</name>
    <dbReference type="NCBI Taxonomy" id="1000565"/>
    <lineage>
        <taxon>Bacteria</taxon>
        <taxon>Pseudomonadati</taxon>
        <taxon>Pseudomonadota</taxon>
        <taxon>Betaproteobacteria</taxon>
        <taxon>Nitrosomonadales</taxon>
        <taxon>Sterolibacteriaceae</taxon>
        <taxon>Methyloversatilis</taxon>
    </lineage>
</organism>
<dbReference type="GO" id="GO:0005886">
    <property type="term" value="C:plasma membrane"/>
    <property type="evidence" value="ECO:0007669"/>
    <property type="project" value="UniProtKB-SubCell"/>
</dbReference>
<evidence type="ECO:0000256" key="4">
    <source>
        <dbReference type="ARBA" id="ARBA00022475"/>
    </source>
</evidence>
<keyword evidence="6" id="KW-0597">Phosphoprotein</keyword>
<keyword evidence="11" id="KW-0067">ATP-binding</keyword>
<dbReference type="InterPro" id="IPR050980">
    <property type="entry name" value="2C_sensor_his_kinase"/>
</dbReference>
<keyword evidence="9" id="KW-0547">Nucleotide-binding</keyword>
<dbReference type="SMART" id="SM00388">
    <property type="entry name" value="HisKA"/>
    <property type="match status" value="1"/>
</dbReference>
<proteinExistence type="predicted"/>
<dbReference type="PROSITE" id="PS50109">
    <property type="entry name" value="HIS_KIN"/>
    <property type="match status" value="1"/>
</dbReference>
<name>F5RET7_METUF</name>
<keyword evidence="5" id="KW-0997">Cell inner membrane</keyword>
<sequence length="469" mass="50569">MTLLSRLWPRTLFGQILCALLGGLLVANSVGLWLVVDDRERLSRHMRSEYAATRVAESIALVDDTPPAGRARLVRLLESPSTRLSLEEPWYDDAPPVPDEFDVFARAVGDRLKGRYIHHVVTRARPVSPALAEASTLRPPPPPPGVLARLLGRPTLSNVSTQARLSDGSVLTFRYAPPPPAVERPARIVISLLLVALAVGLLSVWVVRRLTRPLAMFARAADGLARDLEQAPMDTAGPREVAGAAQAFNRMQSALRALIQTRAQALAGVSHDLRLPITRVRLRLEQLPESPVRDAIERDLAEMETLIDDTLAFLRAGDSAETAAPTRLDALVEGVADDIAALGADIEVEGGLSQPVVLRPVQTRRALVNLMDNARRYGGGRVTVRLSEAGGRARVDIEDGGPGIPDAELERVFEPYVRLEASRARHTGGSGLGLAIARAIARAQGGDITLSRRPEGGLRASFSLPLARG</sequence>
<keyword evidence="13" id="KW-0902">Two-component regulatory system</keyword>
<accession>F5RET7</accession>
<evidence type="ECO:0000256" key="15">
    <source>
        <dbReference type="SAM" id="Phobius"/>
    </source>
</evidence>
<feature type="domain" description="Histidine kinase" evidence="16">
    <location>
        <begin position="268"/>
        <end position="468"/>
    </location>
</feature>
<evidence type="ECO:0000256" key="1">
    <source>
        <dbReference type="ARBA" id="ARBA00000085"/>
    </source>
</evidence>
<dbReference type="InterPro" id="IPR003660">
    <property type="entry name" value="HAMP_dom"/>
</dbReference>